<evidence type="ECO:0000313" key="2">
    <source>
        <dbReference type="Proteomes" id="UP000061569"/>
    </source>
</evidence>
<dbReference type="PATRIC" id="fig|69.6.peg.5230"/>
<proteinExistence type="predicted"/>
<reference evidence="1 2" key="1">
    <citation type="submission" date="2015-11" db="EMBL/GenBank/DDBJ databases">
        <title>Genome sequences of Lysobacter enzymogenes strain C3 and Lysobacter antibioticus ATCC 29479.</title>
        <authorList>
            <person name="Kobayashi D.Y."/>
        </authorList>
    </citation>
    <scope>NUCLEOTIDE SEQUENCE [LARGE SCALE GENOMIC DNA]</scope>
    <source>
        <strain evidence="1 2">C3</strain>
    </source>
</reference>
<dbReference type="AlphaFoldDB" id="A0A0S2DQK0"/>
<dbReference type="RefSeq" id="WP_057949711.1">
    <property type="nucleotide sequence ID" value="NZ_CP067396.1"/>
</dbReference>
<organism evidence="1 2">
    <name type="scientific">Lysobacter enzymogenes</name>
    <dbReference type="NCBI Taxonomy" id="69"/>
    <lineage>
        <taxon>Bacteria</taxon>
        <taxon>Pseudomonadati</taxon>
        <taxon>Pseudomonadota</taxon>
        <taxon>Gammaproteobacteria</taxon>
        <taxon>Lysobacterales</taxon>
        <taxon>Lysobacteraceae</taxon>
        <taxon>Lysobacter</taxon>
    </lineage>
</organism>
<dbReference type="EMBL" id="CP013140">
    <property type="protein sequence ID" value="ALN60653.1"/>
    <property type="molecule type" value="Genomic_DNA"/>
</dbReference>
<accession>A0A0S2DQK0</accession>
<protein>
    <submittedName>
        <fullName evidence="1">Uncharacterized protein</fullName>
    </submittedName>
</protein>
<evidence type="ECO:0000313" key="1">
    <source>
        <dbReference type="EMBL" id="ALN60653.1"/>
    </source>
</evidence>
<dbReference type="KEGG" id="lez:GLE_5312"/>
<sequence length="72" mass="7945">MIFTVQLNESTYHGRTLSCDVADERFADAASASAAAKAEAFDLSMQLRVAVAIRIFEDSRIYLSHIMPAPPR</sequence>
<name>A0A0S2DQK0_LYSEN</name>
<dbReference type="OrthoDB" id="6025933at2"/>
<gene>
    <name evidence="1" type="ORF">GLE_5312</name>
</gene>
<dbReference type="Proteomes" id="UP000061569">
    <property type="component" value="Chromosome"/>
</dbReference>